<keyword evidence="3" id="KW-0805">Transcription regulation</keyword>
<dbReference type="Proteomes" id="UP001174936">
    <property type="component" value="Unassembled WGS sequence"/>
</dbReference>
<evidence type="ECO:0000256" key="4">
    <source>
        <dbReference type="ARBA" id="ARBA00023125"/>
    </source>
</evidence>
<accession>A0AA39XW08</accession>
<evidence type="ECO:0000313" key="9">
    <source>
        <dbReference type="Proteomes" id="UP001174936"/>
    </source>
</evidence>
<evidence type="ECO:0000256" key="1">
    <source>
        <dbReference type="ARBA" id="ARBA00004123"/>
    </source>
</evidence>
<keyword evidence="5" id="KW-0804">Transcription</keyword>
<comment type="caution">
    <text evidence="8">The sequence shown here is derived from an EMBL/GenBank/DDBJ whole genome shotgun (WGS) entry which is preliminary data.</text>
</comment>
<keyword evidence="2" id="KW-0862">Zinc</keyword>
<feature type="compositionally biased region" description="Polar residues" evidence="7">
    <location>
        <begin position="257"/>
        <end position="267"/>
    </location>
</feature>
<dbReference type="GO" id="GO:0003700">
    <property type="term" value="F:DNA-binding transcription factor activity"/>
    <property type="evidence" value="ECO:0007669"/>
    <property type="project" value="TreeGrafter"/>
</dbReference>
<organism evidence="8 9">
    <name type="scientific">Cercophora newfieldiana</name>
    <dbReference type="NCBI Taxonomy" id="92897"/>
    <lineage>
        <taxon>Eukaryota</taxon>
        <taxon>Fungi</taxon>
        <taxon>Dikarya</taxon>
        <taxon>Ascomycota</taxon>
        <taxon>Pezizomycotina</taxon>
        <taxon>Sordariomycetes</taxon>
        <taxon>Sordariomycetidae</taxon>
        <taxon>Sordariales</taxon>
        <taxon>Lasiosphaeriaceae</taxon>
        <taxon>Cercophora</taxon>
    </lineage>
</organism>
<gene>
    <name evidence="8" type="ORF">B0T16DRAFT_335401</name>
</gene>
<dbReference type="PANTHER" id="PTHR37534">
    <property type="entry name" value="TRANSCRIPTIONAL ACTIVATOR PROTEIN UGA3"/>
    <property type="match status" value="1"/>
</dbReference>
<evidence type="ECO:0000256" key="3">
    <source>
        <dbReference type="ARBA" id="ARBA00023015"/>
    </source>
</evidence>
<protein>
    <submittedName>
        <fullName evidence="8">Fungal-specific transcription factor domain-containing protein</fullName>
    </submittedName>
</protein>
<comment type="subcellular location">
    <subcellularLocation>
        <location evidence="1">Nucleus</location>
    </subcellularLocation>
</comment>
<proteinExistence type="predicted"/>
<keyword evidence="9" id="KW-1185">Reference proteome</keyword>
<evidence type="ECO:0000256" key="2">
    <source>
        <dbReference type="ARBA" id="ARBA00022833"/>
    </source>
</evidence>
<feature type="compositionally biased region" description="Low complexity" evidence="7">
    <location>
        <begin position="232"/>
        <end position="256"/>
    </location>
</feature>
<feature type="region of interest" description="Disordered" evidence="7">
    <location>
        <begin position="230"/>
        <end position="268"/>
    </location>
</feature>
<dbReference type="Pfam" id="PF11951">
    <property type="entry name" value="Fungal_trans_2"/>
    <property type="match status" value="1"/>
</dbReference>
<dbReference type="GO" id="GO:0000976">
    <property type="term" value="F:transcription cis-regulatory region binding"/>
    <property type="evidence" value="ECO:0007669"/>
    <property type="project" value="TreeGrafter"/>
</dbReference>
<evidence type="ECO:0000313" key="8">
    <source>
        <dbReference type="EMBL" id="KAK0640631.1"/>
    </source>
</evidence>
<evidence type="ECO:0000256" key="5">
    <source>
        <dbReference type="ARBA" id="ARBA00023163"/>
    </source>
</evidence>
<dbReference type="GO" id="GO:0045944">
    <property type="term" value="P:positive regulation of transcription by RNA polymerase II"/>
    <property type="evidence" value="ECO:0007669"/>
    <property type="project" value="TreeGrafter"/>
</dbReference>
<evidence type="ECO:0000256" key="6">
    <source>
        <dbReference type="ARBA" id="ARBA00023242"/>
    </source>
</evidence>
<dbReference type="InterPro" id="IPR021858">
    <property type="entry name" value="Fun_TF"/>
</dbReference>
<dbReference type="EMBL" id="JAULSV010000006">
    <property type="protein sequence ID" value="KAK0640631.1"/>
    <property type="molecule type" value="Genomic_DNA"/>
</dbReference>
<dbReference type="GO" id="GO:0005634">
    <property type="term" value="C:nucleus"/>
    <property type="evidence" value="ECO:0007669"/>
    <property type="project" value="UniProtKB-SubCell"/>
</dbReference>
<dbReference type="PANTHER" id="PTHR37534:SF39">
    <property type="entry name" value="TRANSCRIPTION FACTOR DOMAIN-CONTAINING PROTEIN"/>
    <property type="match status" value="1"/>
</dbReference>
<sequence>MGEDLYGLLVRMSLGDDNLPAQATRHAIAAISYQHIGQDDAALSHKTNSISALQKSVDLLSSGKLDTKEAFQAMAASMLLNIFENLYSAPTVNLIGSAIACAIFLCGSKRLAGSIHKPHATYDGDCAMILDWIFYHDTMYKFSSRHWYAKRTEPTPDESTVVSKAAFSPMRQIILPATGCSLELLDLLYQTISAVYDRTDPRHLDPAHVATLRKLDYRIKNITQVTRVQPISSDSSLGSSLDSSSDHSSPSSWSSSPTEGSPKTSESMAHPSARFYSYAVNIYLLRVAQGLPSSLPAVSSLIDSAFETLSSLPFCERPWPIFVVALEARTEDERWVVLDKIDAAIRAKPLGNMAVAREMVTRAWVQKDFASESRGYGEGEDMLAVYNAAVRGFGPLPSFA</sequence>
<reference evidence="8" key="1">
    <citation type="submission" date="2023-06" db="EMBL/GenBank/DDBJ databases">
        <title>Genome-scale phylogeny and comparative genomics of the fungal order Sordariales.</title>
        <authorList>
            <consortium name="Lawrence Berkeley National Laboratory"/>
            <person name="Hensen N."/>
            <person name="Bonometti L."/>
            <person name="Westerberg I."/>
            <person name="Brannstrom I.O."/>
            <person name="Guillou S."/>
            <person name="Cros-Aarteil S."/>
            <person name="Calhoun S."/>
            <person name="Haridas S."/>
            <person name="Kuo A."/>
            <person name="Mondo S."/>
            <person name="Pangilinan J."/>
            <person name="Riley R."/>
            <person name="Labutti K."/>
            <person name="Andreopoulos B."/>
            <person name="Lipzen A."/>
            <person name="Chen C."/>
            <person name="Yanf M."/>
            <person name="Daum C."/>
            <person name="Ng V."/>
            <person name="Clum A."/>
            <person name="Steindorff A."/>
            <person name="Ohm R."/>
            <person name="Martin F."/>
            <person name="Silar P."/>
            <person name="Natvig D."/>
            <person name="Lalanne C."/>
            <person name="Gautier V."/>
            <person name="Ament-Velasquez S.L."/>
            <person name="Kruys A."/>
            <person name="Hutchinson M.I."/>
            <person name="Powell A.J."/>
            <person name="Barry K."/>
            <person name="Miller A.N."/>
            <person name="Grigoriev I.V."/>
            <person name="Debuchy R."/>
            <person name="Gladieux P."/>
            <person name="Thoren M.H."/>
            <person name="Johannesson H."/>
        </authorList>
    </citation>
    <scope>NUCLEOTIDE SEQUENCE</scope>
    <source>
        <strain evidence="8">SMH2532-1</strain>
    </source>
</reference>
<keyword evidence="4" id="KW-0238">DNA-binding</keyword>
<keyword evidence="6" id="KW-0539">Nucleus</keyword>
<evidence type="ECO:0000256" key="7">
    <source>
        <dbReference type="SAM" id="MobiDB-lite"/>
    </source>
</evidence>
<name>A0AA39XW08_9PEZI</name>
<dbReference type="AlphaFoldDB" id="A0AA39XW08"/>